<feature type="domain" description="Peptidase A1" evidence="11">
    <location>
        <begin position="67"/>
        <end position="375"/>
    </location>
</feature>
<dbReference type="FunFam" id="2.40.70.10:FF:000008">
    <property type="entry name" value="Cathepsin D"/>
    <property type="match status" value="1"/>
</dbReference>
<evidence type="ECO:0000256" key="2">
    <source>
        <dbReference type="ARBA" id="ARBA00022670"/>
    </source>
</evidence>
<feature type="active site" evidence="7">
    <location>
        <position position="266"/>
    </location>
</feature>
<dbReference type="EMBL" id="KN846963">
    <property type="protein sequence ID" value="KIW62330.1"/>
    <property type="molecule type" value="Genomic_DNA"/>
</dbReference>
<evidence type="ECO:0000256" key="4">
    <source>
        <dbReference type="ARBA" id="ARBA00022801"/>
    </source>
</evidence>
<evidence type="ECO:0000256" key="8">
    <source>
        <dbReference type="PIRSR" id="PIRSR601461-2"/>
    </source>
</evidence>
<dbReference type="PANTHER" id="PTHR47966">
    <property type="entry name" value="BETA-SITE APP-CLEAVING ENZYME, ISOFORM A-RELATED"/>
    <property type="match status" value="1"/>
</dbReference>
<gene>
    <name evidence="12" type="ORF">PV04_10511</name>
</gene>
<protein>
    <recommendedName>
        <fullName evidence="11">Peptidase A1 domain-containing protein</fullName>
    </recommendedName>
</protein>
<evidence type="ECO:0000313" key="12">
    <source>
        <dbReference type="EMBL" id="KIW62330.1"/>
    </source>
</evidence>
<dbReference type="GO" id="GO:0006508">
    <property type="term" value="P:proteolysis"/>
    <property type="evidence" value="ECO:0007669"/>
    <property type="project" value="UniProtKB-KW"/>
</dbReference>
<keyword evidence="2 9" id="KW-0645">Protease</keyword>
<dbReference type="HOGENOM" id="CLU_013253_3_4_1"/>
<dbReference type="PROSITE" id="PS00141">
    <property type="entry name" value="ASP_PROTEASE"/>
    <property type="match status" value="1"/>
</dbReference>
<dbReference type="AlphaFoldDB" id="A0A0D2F5Q8"/>
<organism evidence="12 13">
    <name type="scientific">Phialophora macrospora</name>
    <dbReference type="NCBI Taxonomy" id="1851006"/>
    <lineage>
        <taxon>Eukaryota</taxon>
        <taxon>Fungi</taxon>
        <taxon>Dikarya</taxon>
        <taxon>Ascomycota</taxon>
        <taxon>Pezizomycotina</taxon>
        <taxon>Eurotiomycetes</taxon>
        <taxon>Chaetothyriomycetidae</taxon>
        <taxon>Chaetothyriales</taxon>
        <taxon>Herpotrichiellaceae</taxon>
        <taxon>Phialophora</taxon>
    </lineage>
</organism>
<evidence type="ECO:0000256" key="10">
    <source>
        <dbReference type="SAM" id="SignalP"/>
    </source>
</evidence>
<dbReference type="InterPro" id="IPR001969">
    <property type="entry name" value="Aspartic_peptidase_AS"/>
</dbReference>
<dbReference type="MEROPS" id="A01.013"/>
<feature type="chain" id="PRO_5002241710" description="Peptidase A1 domain-containing protein" evidence="10">
    <location>
        <begin position="18"/>
        <end position="378"/>
    </location>
</feature>
<dbReference type="GO" id="GO:0000324">
    <property type="term" value="C:fungal-type vacuole"/>
    <property type="evidence" value="ECO:0007669"/>
    <property type="project" value="TreeGrafter"/>
</dbReference>
<dbReference type="Proteomes" id="UP000054266">
    <property type="component" value="Unassembled WGS sequence"/>
</dbReference>
<keyword evidence="5 8" id="KW-1015">Disulfide bond</keyword>
<dbReference type="Gene3D" id="2.40.70.10">
    <property type="entry name" value="Acid Proteases"/>
    <property type="match status" value="2"/>
</dbReference>
<keyword evidence="3 9" id="KW-0064">Aspartyl protease</keyword>
<dbReference type="GO" id="GO:0004190">
    <property type="term" value="F:aspartic-type endopeptidase activity"/>
    <property type="evidence" value="ECO:0007669"/>
    <property type="project" value="UniProtKB-KW"/>
</dbReference>
<dbReference type="PROSITE" id="PS51767">
    <property type="entry name" value="PEPTIDASE_A1"/>
    <property type="match status" value="1"/>
</dbReference>
<dbReference type="InterPro" id="IPR033121">
    <property type="entry name" value="PEPTIDASE_A1"/>
</dbReference>
<evidence type="ECO:0000256" key="1">
    <source>
        <dbReference type="ARBA" id="ARBA00007447"/>
    </source>
</evidence>
<sequence>MNIVLMLLSMLYSCVFAHIHLKLEQAPSSHDQASLLRHVRALSNQYGQRVLPDEINLPIDNLFNGQYFSTIGIGTPPQYFKLVMDTGSSNLWVPGQCRPTVCRSHARYNATLSSTFEKNGSQFSTEYGTGGVSGHVSRDTLWVGDVQIKRQLFAEATYEDSLIASGSFDGIFGLGHDAVAINGIKPPLYRMLDQKLIATPVFSFYFGDSARGTESFCAIGGIDDAAYEGAVLRLPLRRKIYWEVDLNAASLGGAVALDLNIGAILDTGTSLIAMPSNFAALFNRYIGATQVSSGLYEVSCHKRDQLPDLTFTLSGSNFSFSAYDYILELENGSCLSCFQGFDSGEKTGPLFILGNAFLRRWYSIFDLENGTVGLAKAI</sequence>
<dbReference type="InterPro" id="IPR021109">
    <property type="entry name" value="Peptidase_aspartic_dom_sf"/>
</dbReference>
<proteinExistence type="inferred from homology"/>
<dbReference type="PRINTS" id="PR00792">
    <property type="entry name" value="PEPSIN"/>
</dbReference>
<dbReference type="InterPro" id="IPR001461">
    <property type="entry name" value="Aspartic_peptidase_A1"/>
</dbReference>
<accession>A0A0D2F5Q8</accession>
<feature type="signal peptide" evidence="10">
    <location>
        <begin position="1"/>
        <end position="17"/>
    </location>
</feature>
<evidence type="ECO:0000256" key="5">
    <source>
        <dbReference type="ARBA" id="ARBA00023157"/>
    </source>
</evidence>
<evidence type="ECO:0000256" key="3">
    <source>
        <dbReference type="ARBA" id="ARBA00022750"/>
    </source>
</evidence>
<evidence type="ECO:0000313" key="13">
    <source>
        <dbReference type="Proteomes" id="UP000054266"/>
    </source>
</evidence>
<dbReference type="FunFam" id="2.40.70.10:FF:000002">
    <property type="entry name" value="Vacuolar aspartic proteinase"/>
    <property type="match status" value="1"/>
</dbReference>
<evidence type="ECO:0000256" key="6">
    <source>
        <dbReference type="ARBA" id="ARBA00023180"/>
    </source>
</evidence>
<evidence type="ECO:0000259" key="11">
    <source>
        <dbReference type="PROSITE" id="PS51767"/>
    </source>
</evidence>
<dbReference type="SUPFAM" id="SSF50630">
    <property type="entry name" value="Acid proteases"/>
    <property type="match status" value="1"/>
</dbReference>
<dbReference type="Pfam" id="PF00026">
    <property type="entry name" value="Asp"/>
    <property type="match status" value="1"/>
</dbReference>
<keyword evidence="13" id="KW-1185">Reference proteome</keyword>
<reference evidence="12 13" key="1">
    <citation type="submission" date="2015-01" db="EMBL/GenBank/DDBJ databases">
        <title>The Genome Sequence of Capronia semiimmersa CBS27337.</title>
        <authorList>
            <consortium name="The Broad Institute Genomics Platform"/>
            <person name="Cuomo C."/>
            <person name="de Hoog S."/>
            <person name="Gorbushina A."/>
            <person name="Stielow B."/>
            <person name="Teixiera M."/>
            <person name="Abouelleil A."/>
            <person name="Chapman S.B."/>
            <person name="Priest M."/>
            <person name="Young S.K."/>
            <person name="Wortman J."/>
            <person name="Nusbaum C."/>
            <person name="Birren B."/>
        </authorList>
    </citation>
    <scope>NUCLEOTIDE SEQUENCE [LARGE SCALE GENOMIC DNA]</scope>
    <source>
        <strain evidence="12 13">CBS 27337</strain>
    </source>
</reference>
<keyword evidence="10" id="KW-0732">Signal</keyword>
<keyword evidence="4 9" id="KW-0378">Hydrolase</keyword>
<dbReference type="PANTHER" id="PTHR47966:SF51">
    <property type="entry name" value="BETA-SITE APP-CLEAVING ENZYME, ISOFORM A-RELATED"/>
    <property type="match status" value="1"/>
</dbReference>
<feature type="disulfide bond" evidence="8">
    <location>
        <begin position="300"/>
        <end position="337"/>
    </location>
</feature>
<dbReference type="STRING" id="5601.A0A0D2F5Q8"/>
<comment type="similarity">
    <text evidence="1 9">Belongs to the peptidase A1 family.</text>
</comment>
<feature type="active site" evidence="7">
    <location>
        <position position="85"/>
    </location>
</feature>
<evidence type="ECO:0000256" key="7">
    <source>
        <dbReference type="PIRSR" id="PIRSR601461-1"/>
    </source>
</evidence>
<keyword evidence="6" id="KW-0325">Glycoprotein</keyword>
<evidence type="ECO:0000256" key="9">
    <source>
        <dbReference type="RuleBase" id="RU000454"/>
    </source>
</evidence>
<name>A0A0D2F5Q8_9EURO</name>